<reference evidence="2" key="1">
    <citation type="submission" date="2020-05" db="EMBL/GenBank/DDBJ databases">
        <title>WGS assembly of Panicum virgatum.</title>
        <authorList>
            <person name="Lovell J.T."/>
            <person name="Jenkins J."/>
            <person name="Shu S."/>
            <person name="Juenger T.E."/>
            <person name="Schmutz J."/>
        </authorList>
    </citation>
    <scope>NUCLEOTIDE SEQUENCE</scope>
    <source>
        <strain evidence="2">AP13</strain>
    </source>
</reference>
<sequence>MEEYTALLANQIWDLVPCPSGCNVVTSVTWTRLEGAVSRVRYVSDTAQIALQPPIAYPIAPDLAPDAQHARRSRPPIRRSAGEEEIAAGKESRVEPTCCSGKNSPRLRGWSSRAAGPPGSAPSSPQGTEPPQVGEARATGSRARATREEARRLGLCRFGEEEAPLALDPYAAPAVAPPLDPRTATRGKEGPEPDPRRPPPVEVSPRRSLVLGFLLSSVDGYIEQC</sequence>
<comment type="caution">
    <text evidence="2">The sequence shown here is derived from an EMBL/GenBank/DDBJ whole genome shotgun (WGS) entry which is preliminary data.</text>
</comment>
<evidence type="ECO:0000313" key="2">
    <source>
        <dbReference type="EMBL" id="KAG2598769.1"/>
    </source>
</evidence>
<gene>
    <name evidence="2" type="ORF">PVAP13_5KG397407</name>
</gene>
<dbReference type="AlphaFoldDB" id="A0A8T0SRI4"/>
<proteinExistence type="predicted"/>
<protein>
    <submittedName>
        <fullName evidence="2">Uncharacterized protein</fullName>
    </submittedName>
</protein>
<name>A0A8T0SRI4_PANVG</name>
<feature type="region of interest" description="Disordered" evidence="1">
    <location>
        <begin position="61"/>
        <end position="149"/>
    </location>
</feature>
<dbReference type="EMBL" id="CM029045">
    <property type="protein sequence ID" value="KAG2598769.1"/>
    <property type="molecule type" value="Genomic_DNA"/>
</dbReference>
<organism evidence="2 3">
    <name type="scientific">Panicum virgatum</name>
    <name type="common">Blackwell switchgrass</name>
    <dbReference type="NCBI Taxonomy" id="38727"/>
    <lineage>
        <taxon>Eukaryota</taxon>
        <taxon>Viridiplantae</taxon>
        <taxon>Streptophyta</taxon>
        <taxon>Embryophyta</taxon>
        <taxon>Tracheophyta</taxon>
        <taxon>Spermatophyta</taxon>
        <taxon>Magnoliopsida</taxon>
        <taxon>Liliopsida</taxon>
        <taxon>Poales</taxon>
        <taxon>Poaceae</taxon>
        <taxon>PACMAD clade</taxon>
        <taxon>Panicoideae</taxon>
        <taxon>Panicodae</taxon>
        <taxon>Paniceae</taxon>
        <taxon>Panicinae</taxon>
        <taxon>Panicum</taxon>
        <taxon>Panicum sect. Hiantes</taxon>
    </lineage>
</organism>
<feature type="region of interest" description="Disordered" evidence="1">
    <location>
        <begin position="166"/>
        <end position="205"/>
    </location>
</feature>
<accession>A0A8T0SRI4</accession>
<evidence type="ECO:0000256" key="1">
    <source>
        <dbReference type="SAM" id="MobiDB-lite"/>
    </source>
</evidence>
<keyword evidence="3" id="KW-1185">Reference proteome</keyword>
<evidence type="ECO:0000313" key="3">
    <source>
        <dbReference type="Proteomes" id="UP000823388"/>
    </source>
</evidence>
<feature type="compositionally biased region" description="Low complexity" evidence="1">
    <location>
        <begin position="109"/>
        <end position="127"/>
    </location>
</feature>
<dbReference type="Proteomes" id="UP000823388">
    <property type="component" value="Chromosome 5K"/>
</dbReference>
<feature type="compositionally biased region" description="Low complexity" evidence="1">
    <location>
        <begin position="134"/>
        <end position="143"/>
    </location>
</feature>
<feature type="compositionally biased region" description="Basic and acidic residues" evidence="1">
    <location>
        <begin position="186"/>
        <end position="199"/>
    </location>
</feature>